<dbReference type="PANTHER" id="PTHR43135">
    <property type="entry name" value="ALPHA-D-RIBOSE 1-METHYLPHOSPHONATE 5-TRIPHOSPHATE DIPHOSPHATASE"/>
    <property type="match status" value="1"/>
</dbReference>
<protein>
    <recommendedName>
        <fullName evidence="1">Amidohydrolase-related domain-containing protein</fullName>
    </recommendedName>
</protein>
<dbReference type="KEGG" id="awo:Awo_c18470"/>
<dbReference type="Pfam" id="PF01979">
    <property type="entry name" value="Amidohydro_1"/>
    <property type="match status" value="1"/>
</dbReference>
<name>H6LJ63_ACEWD</name>
<keyword evidence="3" id="KW-1185">Reference proteome</keyword>
<evidence type="ECO:0000313" key="2">
    <source>
        <dbReference type="EMBL" id="AFA48626.1"/>
    </source>
</evidence>
<evidence type="ECO:0000313" key="3">
    <source>
        <dbReference type="Proteomes" id="UP000007177"/>
    </source>
</evidence>
<evidence type="ECO:0000259" key="1">
    <source>
        <dbReference type="Pfam" id="PF01979"/>
    </source>
</evidence>
<dbReference type="Gene3D" id="3.20.20.140">
    <property type="entry name" value="Metal-dependent hydrolases"/>
    <property type="match status" value="1"/>
</dbReference>
<accession>H6LJ63</accession>
<dbReference type="HOGENOM" id="CLU_023620_2_2_9"/>
<dbReference type="InterPro" id="IPR057744">
    <property type="entry name" value="OTAase-like"/>
</dbReference>
<dbReference type="SUPFAM" id="SSF51338">
    <property type="entry name" value="Composite domain of metallo-dependent hydrolases"/>
    <property type="match status" value="1"/>
</dbReference>
<dbReference type="PANTHER" id="PTHR43135:SF3">
    <property type="entry name" value="ALPHA-D-RIBOSE 1-METHYLPHOSPHONATE 5-TRIPHOSPHATE DIPHOSPHATASE"/>
    <property type="match status" value="1"/>
</dbReference>
<gene>
    <name evidence="2" type="ordered locus">Awo_c18470</name>
</gene>
<proteinExistence type="predicted"/>
<dbReference type="InterPro" id="IPR006680">
    <property type="entry name" value="Amidohydro-rel"/>
</dbReference>
<sequence>MTISIISVGNFWDGLTDTPVGPREILIQDGVIQEIGNTIQAPVGTERINLSDKLVLPGLIDSHVHITSRLELISDFWSCSSVTKAFFGADALKIHLMNGFTTVRDCGDMDVTGYTIQDVKHAVDSGLIEGARLITSGHMISPHGGHMDLAALLAPSYSITQNCLADGADEIRRTVREEIKWKADWIKFAASGGFASPSDDPGYVAYTQEEMNALVETAAQQHRSVAVHAMGDEAVKMAVTAGVRSIEHGSMAAAETINLIEEKGVYVIPTQYAVIREARFSEDDQYWATSGATPYARIKVRKYKDKLLETAANFAKSQVKLVFGTDLGLHDYNVTGAKEFGEMVINGITPVRALKAATSVAAEMLKRDDLGVLAPGKTADIIAVSGNPFEDITVMEQVDFVMKAGKIYKML</sequence>
<organism evidence="2 3">
    <name type="scientific">Acetobacterium woodii (strain ATCC 29683 / DSM 1030 / JCM 2381 / KCTC 1655 / WB1)</name>
    <dbReference type="NCBI Taxonomy" id="931626"/>
    <lineage>
        <taxon>Bacteria</taxon>
        <taxon>Bacillati</taxon>
        <taxon>Bacillota</taxon>
        <taxon>Clostridia</taxon>
        <taxon>Eubacteriales</taxon>
        <taxon>Eubacteriaceae</taxon>
        <taxon>Acetobacterium</taxon>
    </lineage>
</organism>
<feature type="domain" description="Amidohydrolase-related" evidence="1">
    <location>
        <begin position="54"/>
        <end position="407"/>
    </location>
</feature>
<dbReference type="eggNOG" id="COG1228">
    <property type="taxonomic scope" value="Bacteria"/>
</dbReference>
<dbReference type="STRING" id="931626.Awo_c18470"/>
<dbReference type="InterPro" id="IPR032466">
    <property type="entry name" value="Metal_Hydrolase"/>
</dbReference>
<reference evidence="2 3" key="2">
    <citation type="journal article" date="2012" name="PLoS ONE">
        <title>An ancient pathway combining carbon dioxide fixation with the generation and utilization of a sodium ion gradient for ATP synthesis.</title>
        <authorList>
            <person name="Poehlein A."/>
            <person name="Schmidt S."/>
            <person name="Kaster A.K."/>
            <person name="Goenrich M."/>
            <person name="Vollmers J."/>
            <person name="Thurmer A."/>
            <person name="Bertsch J."/>
            <person name="Schuchmann K."/>
            <person name="Voigt B."/>
            <person name="Hecker M."/>
            <person name="Daniel R."/>
            <person name="Thauer R.K."/>
            <person name="Gottschalk G."/>
            <person name="Muller V."/>
        </authorList>
    </citation>
    <scope>NUCLEOTIDE SEQUENCE [LARGE SCALE GENOMIC DNA]</scope>
    <source>
        <strain evidence="3">ATCC 29683 / DSM 1030 / JCM 2381 / KCTC 1655 / WB1</strain>
    </source>
</reference>
<dbReference type="SUPFAM" id="SSF51556">
    <property type="entry name" value="Metallo-dependent hydrolases"/>
    <property type="match status" value="1"/>
</dbReference>
<dbReference type="Proteomes" id="UP000007177">
    <property type="component" value="Chromosome"/>
</dbReference>
<dbReference type="GO" id="GO:0016810">
    <property type="term" value="F:hydrolase activity, acting on carbon-nitrogen (but not peptide) bonds"/>
    <property type="evidence" value="ECO:0007669"/>
    <property type="project" value="InterPro"/>
</dbReference>
<dbReference type="OrthoDB" id="9797498at2"/>
<dbReference type="Gene3D" id="2.30.40.10">
    <property type="entry name" value="Urease, subunit C, domain 1"/>
    <property type="match status" value="1"/>
</dbReference>
<dbReference type="RefSeq" id="WP_014356226.1">
    <property type="nucleotide sequence ID" value="NC_016894.1"/>
</dbReference>
<dbReference type="InterPro" id="IPR051781">
    <property type="entry name" value="Metallo-dep_Hydrolase"/>
</dbReference>
<reference evidence="3" key="1">
    <citation type="submission" date="2011-07" db="EMBL/GenBank/DDBJ databases">
        <title>Complete genome sequence of Acetobacterium woodii.</title>
        <authorList>
            <person name="Poehlein A."/>
            <person name="Schmidt S."/>
            <person name="Kaster A.-K."/>
            <person name="Goenrich M."/>
            <person name="Vollmers J."/>
            <person name="Thuermer A."/>
            <person name="Gottschalk G."/>
            <person name="Thauer R.K."/>
            <person name="Daniel R."/>
            <person name="Mueller V."/>
        </authorList>
    </citation>
    <scope>NUCLEOTIDE SEQUENCE [LARGE SCALE GENOMIC DNA]</scope>
    <source>
        <strain evidence="3">ATCC 29683 / DSM 1030 / JCM 2381 / KCTC 1655 / WB1</strain>
    </source>
</reference>
<dbReference type="AlphaFoldDB" id="H6LJ63"/>
<dbReference type="CDD" id="cd01299">
    <property type="entry name" value="Met_dep_hydrolase_A"/>
    <property type="match status" value="1"/>
</dbReference>
<dbReference type="InterPro" id="IPR011059">
    <property type="entry name" value="Metal-dep_hydrolase_composite"/>
</dbReference>
<dbReference type="EMBL" id="CP002987">
    <property type="protein sequence ID" value="AFA48626.1"/>
    <property type="molecule type" value="Genomic_DNA"/>
</dbReference>